<keyword evidence="1" id="KW-0175">Coiled coil</keyword>
<evidence type="ECO:0000256" key="2">
    <source>
        <dbReference type="SAM" id="MobiDB-lite"/>
    </source>
</evidence>
<evidence type="ECO:0000313" key="4">
    <source>
        <dbReference type="EMBL" id="TFK29710.1"/>
    </source>
</evidence>
<evidence type="ECO:0000313" key="5">
    <source>
        <dbReference type="Proteomes" id="UP000307440"/>
    </source>
</evidence>
<accession>A0A5C3LAA8</accession>
<evidence type="ECO:0000256" key="1">
    <source>
        <dbReference type="SAM" id="Coils"/>
    </source>
</evidence>
<name>A0A5C3LAA8_COPMA</name>
<keyword evidence="3" id="KW-0812">Transmembrane</keyword>
<keyword evidence="3" id="KW-1133">Transmembrane helix</keyword>
<evidence type="ECO:0000256" key="3">
    <source>
        <dbReference type="SAM" id="Phobius"/>
    </source>
</evidence>
<dbReference type="EMBL" id="ML210148">
    <property type="protein sequence ID" value="TFK29710.1"/>
    <property type="molecule type" value="Genomic_DNA"/>
</dbReference>
<dbReference type="STRING" id="230819.A0A5C3LAA8"/>
<keyword evidence="5" id="KW-1185">Reference proteome</keyword>
<dbReference type="OrthoDB" id="2788977at2759"/>
<keyword evidence="3" id="KW-0472">Membrane</keyword>
<dbReference type="Proteomes" id="UP000307440">
    <property type="component" value="Unassembled WGS sequence"/>
</dbReference>
<protein>
    <submittedName>
        <fullName evidence="4">Uncharacterized protein</fullName>
    </submittedName>
</protein>
<feature type="transmembrane region" description="Helical" evidence="3">
    <location>
        <begin position="171"/>
        <end position="192"/>
    </location>
</feature>
<feature type="coiled-coil region" evidence="1">
    <location>
        <begin position="30"/>
        <end position="57"/>
    </location>
</feature>
<feature type="region of interest" description="Disordered" evidence="2">
    <location>
        <begin position="1"/>
        <end position="25"/>
    </location>
</feature>
<proteinExistence type="predicted"/>
<organism evidence="4 5">
    <name type="scientific">Coprinopsis marcescibilis</name>
    <name type="common">Agaric fungus</name>
    <name type="synonym">Psathyrella marcescibilis</name>
    <dbReference type="NCBI Taxonomy" id="230819"/>
    <lineage>
        <taxon>Eukaryota</taxon>
        <taxon>Fungi</taxon>
        <taxon>Dikarya</taxon>
        <taxon>Basidiomycota</taxon>
        <taxon>Agaricomycotina</taxon>
        <taxon>Agaricomycetes</taxon>
        <taxon>Agaricomycetidae</taxon>
        <taxon>Agaricales</taxon>
        <taxon>Agaricineae</taxon>
        <taxon>Psathyrellaceae</taxon>
        <taxon>Coprinopsis</taxon>
    </lineage>
</organism>
<gene>
    <name evidence="4" type="ORF">FA15DRAFT_287284</name>
</gene>
<dbReference type="AlphaFoldDB" id="A0A5C3LAA8"/>
<feature type="compositionally biased region" description="Polar residues" evidence="2">
    <location>
        <begin position="10"/>
        <end position="24"/>
    </location>
</feature>
<reference evidence="4 5" key="1">
    <citation type="journal article" date="2019" name="Nat. Ecol. Evol.">
        <title>Megaphylogeny resolves global patterns of mushroom evolution.</title>
        <authorList>
            <person name="Varga T."/>
            <person name="Krizsan K."/>
            <person name="Foldi C."/>
            <person name="Dima B."/>
            <person name="Sanchez-Garcia M."/>
            <person name="Sanchez-Ramirez S."/>
            <person name="Szollosi G.J."/>
            <person name="Szarkandi J.G."/>
            <person name="Papp V."/>
            <person name="Albert L."/>
            <person name="Andreopoulos W."/>
            <person name="Angelini C."/>
            <person name="Antonin V."/>
            <person name="Barry K.W."/>
            <person name="Bougher N.L."/>
            <person name="Buchanan P."/>
            <person name="Buyck B."/>
            <person name="Bense V."/>
            <person name="Catcheside P."/>
            <person name="Chovatia M."/>
            <person name="Cooper J."/>
            <person name="Damon W."/>
            <person name="Desjardin D."/>
            <person name="Finy P."/>
            <person name="Geml J."/>
            <person name="Haridas S."/>
            <person name="Hughes K."/>
            <person name="Justo A."/>
            <person name="Karasinski D."/>
            <person name="Kautmanova I."/>
            <person name="Kiss B."/>
            <person name="Kocsube S."/>
            <person name="Kotiranta H."/>
            <person name="LaButti K.M."/>
            <person name="Lechner B.E."/>
            <person name="Liimatainen K."/>
            <person name="Lipzen A."/>
            <person name="Lukacs Z."/>
            <person name="Mihaltcheva S."/>
            <person name="Morgado L.N."/>
            <person name="Niskanen T."/>
            <person name="Noordeloos M.E."/>
            <person name="Ohm R.A."/>
            <person name="Ortiz-Santana B."/>
            <person name="Ovrebo C."/>
            <person name="Racz N."/>
            <person name="Riley R."/>
            <person name="Savchenko A."/>
            <person name="Shiryaev A."/>
            <person name="Soop K."/>
            <person name="Spirin V."/>
            <person name="Szebenyi C."/>
            <person name="Tomsovsky M."/>
            <person name="Tulloss R.E."/>
            <person name="Uehling J."/>
            <person name="Grigoriev I.V."/>
            <person name="Vagvolgyi C."/>
            <person name="Papp T."/>
            <person name="Martin F.M."/>
            <person name="Miettinen O."/>
            <person name="Hibbett D.S."/>
            <person name="Nagy L.G."/>
        </authorList>
    </citation>
    <scope>NUCLEOTIDE SEQUENCE [LARGE SCALE GENOMIC DNA]</scope>
    <source>
        <strain evidence="4 5">CBS 121175</strain>
    </source>
</reference>
<sequence length="211" mass="24304">MVLTVKSSEHLQSSAGQTSRSWQDPSVRVAERLEKVLKNVSKQAAVHESEMKDLESRLSENLSNFRAIDSLLGEAYNGLQRNTKRADRALQQQVPRMIDELEESQKVLNELTGTLPAVHTQVEGIRELYDSGREKARDLVVDLTWLNTEFYERWRLIVFTSSSPVSWRLKALMRTLFVVSFLLCFWISWIALGGAYRAHKHRLVWGEKLMS</sequence>